<sequence>MRALFARFTEITPVSTTLADTGVAFVPMLVAAAVVLVVIGVAVVLVRMRLARVER</sequence>
<feature type="transmembrane region" description="Helical" evidence="1">
    <location>
        <begin position="24"/>
        <end position="46"/>
    </location>
</feature>
<keyword evidence="1" id="KW-0812">Transmembrane</keyword>
<keyword evidence="1" id="KW-0472">Membrane</keyword>
<reference evidence="3" key="1">
    <citation type="submission" date="2017-02" db="EMBL/GenBank/DDBJ databases">
        <authorList>
            <person name="Varghese N."/>
            <person name="Submissions S."/>
        </authorList>
    </citation>
    <scope>NUCLEOTIDE SEQUENCE [LARGE SCALE GENOMIC DNA]</scope>
    <source>
        <strain evidence="3">VKM Ac-2052</strain>
    </source>
</reference>
<evidence type="ECO:0000256" key="1">
    <source>
        <dbReference type="SAM" id="Phobius"/>
    </source>
</evidence>
<evidence type="ECO:0000313" key="2">
    <source>
        <dbReference type="EMBL" id="SKA87302.1"/>
    </source>
</evidence>
<accession>A0A1T4XC95</accession>
<name>A0A1T4XC95_9MICO</name>
<keyword evidence="1" id="KW-1133">Transmembrane helix</keyword>
<dbReference type="AlphaFoldDB" id="A0A1T4XC95"/>
<protein>
    <submittedName>
        <fullName evidence="2">Uncharacterized protein</fullName>
    </submittedName>
</protein>
<evidence type="ECO:0000313" key="3">
    <source>
        <dbReference type="Proteomes" id="UP000189735"/>
    </source>
</evidence>
<dbReference type="RefSeq" id="WP_161793715.1">
    <property type="nucleotide sequence ID" value="NZ_FUYG01000002.1"/>
</dbReference>
<gene>
    <name evidence="2" type="ORF">SAMN06295879_1060</name>
</gene>
<proteinExistence type="predicted"/>
<dbReference type="EMBL" id="FUYG01000002">
    <property type="protein sequence ID" value="SKA87302.1"/>
    <property type="molecule type" value="Genomic_DNA"/>
</dbReference>
<organism evidence="2 3">
    <name type="scientific">Agreia bicolorata</name>
    <dbReference type="NCBI Taxonomy" id="110935"/>
    <lineage>
        <taxon>Bacteria</taxon>
        <taxon>Bacillati</taxon>
        <taxon>Actinomycetota</taxon>
        <taxon>Actinomycetes</taxon>
        <taxon>Micrococcales</taxon>
        <taxon>Microbacteriaceae</taxon>
        <taxon>Agreia</taxon>
    </lineage>
</organism>
<dbReference type="Proteomes" id="UP000189735">
    <property type="component" value="Unassembled WGS sequence"/>
</dbReference>